<protein>
    <submittedName>
        <fullName evidence="2">Uncharacterized protein</fullName>
    </submittedName>
</protein>
<proteinExistence type="predicted"/>
<feature type="compositionally biased region" description="Basic and acidic residues" evidence="1">
    <location>
        <begin position="17"/>
        <end position="27"/>
    </location>
</feature>
<dbReference type="Proteomes" id="UP000429607">
    <property type="component" value="Unassembled WGS sequence"/>
</dbReference>
<reference evidence="2 3" key="1">
    <citation type="submission" date="2018-09" db="EMBL/GenBank/DDBJ databases">
        <title>Genomic investigation of the strawberry pathogen Phytophthora fragariae indicates pathogenicity is determined by transcriptional variation in three key races.</title>
        <authorList>
            <person name="Adams T.M."/>
            <person name="Armitage A.D."/>
            <person name="Sobczyk M.K."/>
            <person name="Bates H.J."/>
            <person name="Dunwell J.M."/>
            <person name="Nellist C.F."/>
            <person name="Harrison R.J."/>
        </authorList>
    </citation>
    <scope>NUCLEOTIDE SEQUENCE [LARGE SCALE GENOMIC DNA]</scope>
    <source>
        <strain evidence="2 3">SCRP249</strain>
    </source>
</reference>
<feature type="region of interest" description="Disordered" evidence="1">
    <location>
        <begin position="138"/>
        <end position="197"/>
    </location>
</feature>
<feature type="region of interest" description="Disordered" evidence="1">
    <location>
        <begin position="1"/>
        <end position="27"/>
    </location>
</feature>
<comment type="caution">
    <text evidence="2">The sequence shown here is derived from an EMBL/GenBank/DDBJ whole genome shotgun (WGS) entry which is preliminary data.</text>
</comment>
<gene>
    <name evidence="2" type="ORF">PR001_g29149</name>
</gene>
<accession>A0A6A3H3L0</accession>
<evidence type="ECO:0000256" key="1">
    <source>
        <dbReference type="SAM" id="MobiDB-lite"/>
    </source>
</evidence>
<evidence type="ECO:0000313" key="3">
    <source>
        <dbReference type="Proteomes" id="UP000429607"/>
    </source>
</evidence>
<feature type="compositionally biased region" description="Low complexity" evidence="1">
    <location>
        <begin position="42"/>
        <end position="53"/>
    </location>
</feature>
<feature type="compositionally biased region" description="Basic and acidic residues" evidence="1">
    <location>
        <begin position="159"/>
        <end position="176"/>
    </location>
</feature>
<evidence type="ECO:0000313" key="2">
    <source>
        <dbReference type="EMBL" id="KAE8964149.1"/>
    </source>
</evidence>
<name>A0A6A3H3L0_9STRA</name>
<feature type="region of interest" description="Disordered" evidence="1">
    <location>
        <begin position="37"/>
        <end position="56"/>
    </location>
</feature>
<dbReference type="AlphaFoldDB" id="A0A6A3H3L0"/>
<dbReference type="EMBL" id="QXFV01005645">
    <property type="protein sequence ID" value="KAE8964149.1"/>
    <property type="molecule type" value="Genomic_DNA"/>
</dbReference>
<organism evidence="2 3">
    <name type="scientific">Phytophthora rubi</name>
    <dbReference type="NCBI Taxonomy" id="129364"/>
    <lineage>
        <taxon>Eukaryota</taxon>
        <taxon>Sar</taxon>
        <taxon>Stramenopiles</taxon>
        <taxon>Oomycota</taxon>
        <taxon>Peronosporomycetes</taxon>
        <taxon>Peronosporales</taxon>
        <taxon>Peronosporaceae</taxon>
        <taxon>Phytophthora</taxon>
    </lineage>
</organism>
<sequence>MDNAAALLKSKMAKNATAEETRSPQELRQARRLKGLRHRIQSDNNAANSVNSAKPPTAKPFALTDDVANPSTASLTSRLGEQRFKPDDCIHEAEKSQQALLSLISVSAALSKYDEQELHSLGASFVLRLELGLAPEKRAACHPPVPDPQPRQQRPASADPDKKGVDADLRQDERGGFDQSNQHKPKPMVNPAQPDKF</sequence>